<dbReference type="InterPro" id="IPR015590">
    <property type="entry name" value="Aldehyde_DH_dom"/>
</dbReference>
<feature type="domain" description="Aldehyde dehydrogenase" evidence="4">
    <location>
        <begin position="15"/>
        <end position="478"/>
    </location>
</feature>
<organism evidence="5 6">
    <name type="scientific">Haloarchaeobius litoreus</name>
    <dbReference type="NCBI Taxonomy" id="755306"/>
    <lineage>
        <taxon>Archaea</taxon>
        <taxon>Methanobacteriati</taxon>
        <taxon>Methanobacteriota</taxon>
        <taxon>Stenosarchaea group</taxon>
        <taxon>Halobacteria</taxon>
        <taxon>Halobacteriales</taxon>
        <taxon>Halorubellaceae</taxon>
        <taxon>Haloarchaeobius</taxon>
    </lineage>
</organism>
<evidence type="ECO:0000256" key="3">
    <source>
        <dbReference type="ARBA" id="ARBA00023002"/>
    </source>
</evidence>
<dbReference type="InterPro" id="IPR016162">
    <property type="entry name" value="Ald_DH_N"/>
</dbReference>
<dbReference type="EMBL" id="JBHUDO010000004">
    <property type="protein sequence ID" value="MFD1647849.1"/>
    <property type="molecule type" value="Genomic_DNA"/>
</dbReference>
<dbReference type="PANTHER" id="PTHR11699">
    <property type="entry name" value="ALDEHYDE DEHYDROGENASE-RELATED"/>
    <property type="match status" value="1"/>
</dbReference>
<evidence type="ECO:0000313" key="5">
    <source>
        <dbReference type="EMBL" id="MFD1647849.1"/>
    </source>
</evidence>
<evidence type="ECO:0000256" key="2">
    <source>
        <dbReference type="ARBA" id="ARBA00011881"/>
    </source>
</evidence>
<gene>
    <name evidence="5" type="ORF">ACFSBL_19320</name>
</gene>
<evidence type="ECO:0000256" key="1">
    <source>
        <dbReference type="ARBA" id="ARBA00009986"/>
    </source>
</evidence>
<dbReference type="Gene3D" id="3.40.309.10">
    <property type="entry name" value="Aldehyde Dehydrogenase, Chain A, domain 2"/>
    <property type="match status" value="1"/>
</dbReference>
<protein>
    <submittedName>
        <fullName evidence="5">Aldehyde dehydrogenase family protein</fullName>
    </submittedName>
</protein>
<dbReference type="SUPFAM" id="SSF53720">
    <property type="entry name" value="ALDH-like"/>
    <property type="match status" value="1"/>
</dbReference>
<dbReference type="RefSeq" id="WP_256401673.1">
    <property type="nucleotide sequence ID" value="NZ_JANHJR010000004.1"/>
</dbReference>
<keyword evidence="6" id="KW-1185">Reference proteome</keyword>
<accession>A0ABD6DRI2</accession>
<dbReference type="InterPro" id="IPR016161">
    <property type="entry name" value="Ald_DH/histidinol_DH"/>
</dbReference>
<sequence>MRYEGPTELYIDGSWTSASAGTTIETVDPVTEEVYASIACAEAEDVDRAVDAAAVAAERGSEWRSLDPADRGRYLHAFADALAELEDEITMVESHDNGKTPFEAGLDVDMAIDTFRYYAGWTDKIQGDTIPVPGDRIDYTRREPVGVTAHIAPWNYPFQLAGRSLAPALACGNTAVLKPSSTTPLSALYFGEAADRAGLPDGVLNVVPGSGREAGTALATNGAVDHIAFTGSTGVGTTIMEHAAKNITGVTLELGGKGPNIVFPDANLDAAASGCHYGIFMNCGQMCWAGSRLLVHEEVHDEVVDRVVERAESTPLGGGIDDDGRMGPLVADWHREDVLDYIETGKEEGATLATGGGVPEDRDTGYFIEPTVFTDVTNDMTIAREEIFGPVLSVIEFSDTQEAIDIANDSPYGLLSGVWTKHIDTAHHVAESLDYGMVSVNEYPVTFPQTPFGGYKQSGFGREQGTPAIDEYTQVKNVNLNIDR</sequence>
<dbReference type="AlphaFoldDB" id="A0ABD6DRI2"/>
<dbReference type="Pfam" id="PF00171">
    <property type="entry name" value="Aldedh"/>
    <property type="match status" value="1"/>
</dbReference>
<keyword evidence="3" id="KW-0560">Oxidoreductase</keyword>
<dbReference type="InterPro" id="IPR016163">
    <property type="entry name" value="Ald_DH_C"/>
</dbReference>
<reference evidence="5 6" key="1">
    <citation type="journal article" date="2019" name="Int. J. Syst. Evol. Microbiol.">
        <title>The Global Catalogue of Microorganisms (GCM) 10K type strain sequencing project: providing services to taxonomists for standard genome sequencing and annotation.</title>
        <authorList>
            <consortium name="The Broad Institute Genomics Platform"/>
            <consortium name="The Broad Institute Genome Sequencing Center for Infectious Disease"/>
            <person name="Wu L."/>
            <person name="Ma J."/>
        </authorList>
    </citation>
    <scope>NUCLEOTIDE SEQUENCE [LARGE SCALE GENOMIC DNA]</scope>
    <source>
        <strain evidence="5 6">CGMCC 1.10390</strain>
    </source>
</reference>
<dbReference type="FunFam" id="3.40.309.10:FF:000012">
    <property type="entry name" value="Betaine aldehyde dehydrogenase"/>
    <property type="match status" value="1"/>
</dbReference>
<evidence type="ECO:0000259" key="4">
    <source>
        <dbReference type="Pfam" id="PF00171"/>
    </source>
</evidence>
<proteinExistence type="inferred from homology"/>
<dbReference type="Proteomes" id="UP001597034">
    <property type="component" value="Unassembled WGS sequence"/>
</dbReference>
<comment type="subunit">
    <text evidence="2">Homotetramer.</text>
</comment>
<comment type="similarity">
    <text evidence="1">Belongs to the aldehyde dehydrogenase family.</text>
</comment>
<evidence type="ECO:0000313" key="6">
    <source>
        <dbReference type="Proteomes" id="UP001597034"/>
    </source>
</evidence>
<dbReference type="GO" id="GO:0016491">
    <property type="term" value="F:oxidoreductase activity"/>
    <property type="evidence" value="ECO:0007669"/>
    <property type="project" value="UniProtKB-KW"/>
</dbReference>
<name>A0ABD6DRI2_9EURY</name>
<dbReference type="Gene3D" id="3.40.605.10">
    <property type="entry name" value="Aldehyde Dehydrogenase, Chain A, domain 1"/>
    <property type="match status" value="1"/>
</dbReference>
<comment type="caution">
    <text evidence="5">The sequence shown here is derived from an EMBL/GenBank/DDBJ whole genome shotgun (WGS) entry which is preliminary data.</text>
</comment>
<dbReference type="FunFam" id="3.40.605.10:FF:000026">
    <property type="entry name" value="Aldehyde dehydrogenase, putative"/>
    <property type="match status" value="1"/>
</dbReference>
<dbReference type="FunFam" id="3.40.605.10:FF:000007">
    <property type="entry name" value="NAD/NADP-dependent betaine aldehyde dehydrogenase"/>
    <property type="match status" value="1"/>
</dbReference>